<dbReference type="AlphaFoldDB" id="A0A915NXX5"/>
<evidence type="ECO:0000313" key="2">
    <source>
        <dbReference type="Proteomes" id="UP000887560"/>
    </source>
</evidence>
<keyword evidence="2" id="KW-1185">Reference proteome</keyword>
<proteinExistence type="predicted"/>
<dbReference type="WBParaSite" id="scf7180000421206.g6491">
    <property type="protein sequence ID" value="scf7180000421206.g6491"/>
    <property type="gene ID" value="scf7180000421206.g6491"/>
</dbReference>
<organism evidence="2 3">
    <name type="scientific">Meloidogyne floridensis</name>
    <dbReference type="NCBI Taxonomy" id="298350"/>
    <lineage>
        <taxon>Eukaryota</taxon>
        <taxon>Metazoa</taxon>
        <taxon>Ecdysozoa</taxon>
        <taxon>Nematoda</taxon>
        <taxon>Chromadorea</taxon>
        <taxon>Rhabditida</taxon>
        <taxon>Tylenchina</taxon>
        <taxon>Tylenchomorpha</taxon>
        <taxon>Tylenchoidea</taxon>
        <taxon>Meloidogynidae</taxon>
        <taxon>Meloidogyninae</taxon>
        <taxon>Meloidogyne</taxon>
    </lineage>
</organism>
<evidence type="ECO:0000256" key="1">
    <source>
        <dbReference type="SAM" id="Phobius"/>
    </source>
</evidence>
<accession>A0A915NXX5</accession>
<sequence>MPNIPLPPFKEFDRKTWIKGAVFIFLVVSFFLLEYFLDRQFINLFNEWEDGKRENDKGDVQIRRRLNDLTYKELKNN</sequence>
<reference evidence="3" key="1">
    <citation type="submission" date="2022-11" db="UniProtKB">
        <authorList>
            <consortium name="WormBaseParasite"/>
        </authorList>
    </citation>
    <scope>IDENTIFICATION</scope>
</reference>
<protein>
    <submittedName>
        <fullName evidence="3">Uncharacterized protein</fullName>
    </submittedName>
</protein>
<feature type="transmembrane region" description="Helical" evidence="1">
    <location>
        <begin position="20"/>
        <end position="37"/>
    </location>
</feature>
<evidence type="ECO:0000313" key="3">
    <source>
        <dbReference type="WBParaSite" id="scf7180000421206.g6491"/>
    </source>
</evidence>
<name>A0A915NXX5_9BILA</name>
<keyword evidence="1" id="KW-1133">Transmembrane helix</keyword>
<keyword evidence="1" id="KW-0472">Membrane</keyword>
<keyword evidence="1" id="KW-0812">Transmembrane</keyword>
<dbReference type="Proteomes" id="UP000887560">
    <property type="component" value="Unplaced"/>
</dbReference>